<dbReference type="RefSeq" id="WP_194935895.1">
    <property type="nucleotide sequence ID" value="NZ_JACOPX010000017.1"/>
</dbReference>
<evidence type="ECO:0000313" key="3">
    <source>
        <dbReference type="Proteomes" id="UP000722111"/>
    </source>
</evidence>
<name>A0ABS0BNY5_9PSED</name>
<proteinExistence type="predicted"/>
<keyword evidence="3" id="KW-1185">Reference proteome</keyword>
<dbReference type="Proteomes" id="UP000722111">
    <property type="component" value="Unassembled WGS sequence"/>
</dbReference>
<sequence length="127" mass="13724">MNLSLKAALPAAVVATLTVVALQMFLYDAEITLAQASSGTVPVQLIAEMLLTIALHLFVLLMIPVLLIVYRKYIAAYAVLALALSAYCQITTGLSTMGPMIAVIAFSILGFYGLKKASEWIRYIRAK</sequence>
<evidence type="ECO:0000256" key="1">
    <source>
        <dbReference type="SAM" id="Phobius"/>
    </source>
</evidence>
<comment type="caution">
    <text evidence="2">The sequence shown here is derived from an EMBL/GenBank/DDBJ whole genome shotgun (WGS) entry which is preliminary data.</text>
</comment>
<protein>
    <submittedName>
        <fullName evidence="2">Uncharacterized protein</fullName>
    </submittedName>
</protein>
<evidence type="ECO:0000313" key="2">
    <source>
        <dbReference type="EMBL" id="MBF6036152.1"/>
    </source>
</evidence>
<keyword evidence="1" id="KW-0812">Transmembrane</keyword>
<reference evidence="2 3" key="1">
    <citation type="submission" date="2020-08" db="EMBL/GenBank/DDBJ databases">
        <title>Description of novel Pseudomonas species.</title>
        <authorList>
            <person name="Duman M."/>
            <person name="Mulet M."/>
            <person name="Altun S."/>
            <person name="Saticioglu I.B."/>
            <person name="Lalucat J."/>
            <person name="Garcia-Valdes E."/>
        </authorList>
    </citation>
    <scope>NUCLEOTIDE SEQUENCE [LARGE SCALE GENOMIC DNA]</scope>
    <source>
        <strain evidence="2 3">P155</strain>
    </source>
</reference>
<gene>
    <name evidence="2" type="ORF">H8F23_23115</name>
</gene>
<accession>A0ABS0BNY5</accession>
<feature type="transmembrane region" description="Helical" evidence="1">
    <location>
        <begin position="98"/>
        <end position="114"/>
    </location>
</feature>
<feature type="transmembrane region" description="Helical" evidence="1">
    <location>
        <begin position="46"/>
        <end position="67"/>
    </location>
</feature>
<dbReference type="EMBL" id="JACOPX010000017">
    <property type="protein sequence ID" value="MBF6036152.1"/>
    <property type="molecule type" value="Genomic_DNA"/>
</dbReference>
<feature type="transmembrane region" description="Helical" evidence="1">
    <location>
        <begin position="74"/>
        <end position="92"/>
    </location>
</feature>
<keyword evidence="1" id="KW-1133">Transmembrane helix</keyword>
<keyword evidence="1" id="KW-0472">Membrane</keyword>
<organism evidence="2 3">
    <name type="scientific">Pseudomonas neuropathica</name>
    <dbReference type="NCBI Taxonomy" id="2730425"/>
    <lineage>
        <taxon>Bacteria</taxon>
        <taxon>Pseudomonadati</taxon>
        <taxon>Pseudomonadota</taxon>
        <taxon>Gammaproteobacteria</taxon>
        <taxon>Pseudomonadales</taxon>
        <taxon>Pseudomonadaceae</taxon>
        <taxon>Pseudomonas</taxon>
    </lineage>
</organism>